<feature type="region of interest" description="Disordered" evidence="1">
    <location>
        <begin position="382"/>
        <end position="417"/>
    </location>
</feature>
<feature type="region of interest" description="Disordered" evidence="1">
    <location>
        <begin position="193"/>
        <end position="223"/>
    </location>
</feature>
<keyword evidence="2" id="KW-1133">Transmembrane helix</keyword>
<name>A0AAJ8MZ58_9TREE</name>
<dbReference type="RefSeq" id="XP_031862346.2">
    <property type="nucleotide sequence ID" value="XM_032003488.2"/>
</dbReference>
<feature type="compositionally biased region" description="Basic and acidic residues" evidence="1">
    <location>
        <begin position="406"/>
        <end position="417"/>
    </location>
</feature>
<reference evidence="3" key="2">
    <citation type="submission" date="2024-01" db="EMBL/GenBank/DDBJ databases">
        <title>Comparative genomics of Cryptococcus and Kwoniella reveals pathogenesis evolution and contrasting modes of karyotype evolution via chromosome fusion or intercentromeric recombination.</title>
        <authorList>
            <person name="Coelho M.A."/>
            <person name="David-Palma M."/>
            <person name="Shea T."/>
            <person name="Bowers K."/>
            <person name="McGinley-Smith S."/>
            <person name="Mohammad A.W."/>
            <person name="Gnirke A."/>
            <person name="Yurkov A.M."/>
            <person name="Nowrousian M."/>
            <person name="Sun S."/>
            <person name="Cuomo C.A."/>
            <person name="Heitman J."/>
        </authorList>
    </citation>
    <scope>NUCLEOTIDE SEQUENCE</scope>
    <source>
        <strain evidence="3">CBS 12478</strain>
    </source>
</reference>
<feature type="compositionally biased region" description="Polar residues" evidence="1">
    <location>
        <begin position="213"/>
        <end position="223"/>
    </location>
</feature>
<keyword evidence="2" id="KW-0812">Transmembrane</keyword>
<dbReference type="KEGG" id="ksn:43587611"/>
<protein>
    <submittedName>
        <fullName evidence="3">Uncharacterized protein</fullName>
    </submittedName>
</protein>
<dbReference type="GeneID" id="43587611"/>
<gene>
    <name evidence="3" type="ORF">CI109_105594</name>
</gene>
<evidence type="ECO:0000256" key="2">
    <source>
        <dbReference type="SAM" id="Phobius"/>
    </source>
</evidence>
<feature type="transmembrane region" description="Helical" evidence="2">
    <location>
        <begin position="40"/>
        <end position="59"/>
    </location>
</feature>
<evidence type="ECO:0000313" key="4">
    <source>
        <dbReference type="Proteomes" id="UP000322225"/>
    </source>
</evidence>
<keyword evidence="2" id="KW-0472">Membrane</keyword>
<feature type="transmembrane region" description="Helical" evidence="2">
    <location>
        <begin position="104"/>
        <end position="125"/>
    </location>
</feature>
<keyword evidence="4" id="KW-1185">Reference proteome</keyword>
<accession>A0AAJ8MZ58</accession>
<evidence type="ECO:0000256" key="1">
    <source>
        <dbReference type="SAM" id="MobiDB-lite"/>
    </source>
</evidence>
<dbReference type="Proteomes" id="UP000322225">
    <property type="component" value="Chromosome 10"/>
</dbReference>
<dbReference type="AlphaFoldDB" id="A0AAJ8MZ58"/>
<feature type="transmembrane region" description="Helical" evidence="2">
    <location>
        <begin position="71"/>
        <end position="92"/>
    </location>
</feature>
<feature type="compositionally biased region" description="Polar residues" evidence="1">
    <location>
        <begin position="388"/>
        <end position="401"/>
    </location>
</feature>
<reference evidence="3" key="1">
    <citation type="submission" date="2017-08" db="EMBL/GenBank/DDBJ databases">
        <authorList>
            <person name="Cuomo C."/>
            <person name="Billmyre B."/>
            <person name="Heitman J."/>
        </authorList>
    </citation>
    <scope>NUCLEOTIDE SEQUENCE</scope>
    <source>
        <strain evidence="3">CBS 12478</strain>
    </source>
</reference>
<feature type="region of interest" description="Disordered" evidence="1">
    <location>
        <begin position="303"/>
        <end position="331"/>
    </location>
</feature>
<sequence>MHRTSHARRRTGRLGSTRSFKISRVLADCKMLTKQISKNAIIRYTLLSSHIFFSILILVLVTTHNPSRLQFFYPALFVVLGAVLYVPISIVLSQKTWECWIVKCGTEVGYLIVQTILCLALSLAATFSTDSSCAPSKQPQCIYPFLIAIFSALHTVLLLSQLSWFLHLLYHTTYQSYEGDIFSIPTERLMSGNGGRKQSRSKLVNNDEEEGIWTTSSPTTSNGRYHEVKTRVESGHGWESVGIYAGGDGRQDDEMKQGLEKKVWTWGDSYSGNTAAIASPTIYGADRQPDMRALTRSSSICSFDSSSSSCSTDSSSCSSSSNSSSFSSDSSRTMVYTSLRPSEEHVALLDGLTKNPYEHVKEQQVEVLEEVMLSPAALSSSLSHLASRTSQESQAGETGRSSMRGKWTERLRIDTRV</sequence>
<evidence type="ECO:0000313" key="3">
    <source>
        <dbReference type="EMBL" id="WWD21113.1"/>
    </source>
</evidence>
<organism evidence="3 4">
    <name type="scientific">Kwoniella shandongensis</name>
    <dbReference type="NCBI Taxonomy" id="1734106"/>
    <lineage>
        <taxon>Eukaryota</taxon>
        <taxon>Fungi</taxon>
        <taxon>Dikarya</taxon>
        <taxon>Basidiomycota</taxon>
        <taxon>Agaricomycotina</taxon>
        <taxon>Tremellomycetes</taxon>
        <taxon>Tremellales</taxon>
        <taxon>Cryptococcaceae</taxon>
        <taxon>Kwoniella</taxon>
    </lineage>
</organism>
<dbReference type="EMBL" id="CP144060">
    <property type="protein sequence ID" value="WWD21113.1"/>
    <property type="molecule type" value="Genomic_DNA"/>
</dbReference>
<proteinExistence type="predicted"/>
<feature type="transmembrane region" description="Helical" evidence="2">
    <location>
        <begin position="145"/>
        <end position="166"/>
    </location>
</feature>